<dbReference type="Gene3D" id="3.60.15.10">
    <property type="entry name" value="Ribonuclease Z/Hydroxyacylglutathione hydrolase-like"/>
    <property type="match status" value="1"/>
</dbReference>
<dbReference type="RefSeq" id="WP_118421597.1">
    <property type="nucleotide sequence ID" value="NZ_QRPE01000017.1"/>
</dbReference>
<dbReference type="InterPro" id="IPR036866">
    <property type="entry name" value="RibonucZ/Hydroxyglut_hydro"/>
</dbReference>
<sequence length="367" mass="42082">MDILNIDAIQKSYIQVLPARHGDALILHCSKGGNRGVIVIDGGPYANPRFNPFIREIENCLPVDLMILTHFDDDHLIGIKTFVENHRDDVPFPIKKMWANCAKHVSFDLSENLSSNKASKMADILCTISQKSQLDWEAYRLNGFVDDTITFADIEVVNPRKDIFERFIANYKEKYDCGSSEENLSNTKNMKSSINVDMHELAKRDKILGNPDKPSELINMVSLSVMIRCDVFSILALGDCFPKEIYLSLIERGYSKENKLQVDFIKMSHHGSAENISNELLDIIDCDNFIITTDGGKGYKHPHREALANVLCHPERDYNRTVHFYFNYPLKTIVDNREEDLFNSELDKCLNFECHEPKETDRFLILP</sequence>
<evidence type="ECO:0008006" key="3">
    <source>
        <dbReference type="Google" id="ProtNLM"/>
    </source>
</evidence>
<gene>
    <name evidence="1" type="ORF">DWZ95_14220</name>
</gene>
<dbReference type="EMBL" id="QRPE01000017">
    <property type="protein sequence ID" value="RHL91584.1"/>
    <property type="molecule type" value="Genomic_DNA"/>
</dbReference>
<organism evidence="1 2">
    <name type="scientific">Bacteroides intestinalis</name>
    <dbReference type="NCBI Taxonomy" id="329854"/>
    <lineage>
        <taxon>Bacteria</taxon>
        <taxon>Pseudomonadati</taxon>
        <taxon>Bacteroidota</taxon>
        <taxon>Bacteroidia</taxon>
        <taxon>Bacteroidales</taxon>
        <taxon>Bacteroidaceae</taxon>
        <taxon>Bacteroides</taxon>
    </lineage>
</organism>
<evidence type="ECO:0000313" key="1">
    <source>
        <dbReference type="EMBL" id="RHL91584.1"/>
    </source>
</evidence>
<dbReference type="PANTHER" id="PTHR30619:SF1">
    <property type="entry name" value="RECOMBINATION PROTEIN 2"/>
    <property type="match status" value="1"/>
</dbReference>
<comment type="caution">
    <text evidence="1">The sequence shown here is derived from an EMBL/GenBank/DDBJ whole genome shotgun (WGS) entry which is preliminary data.</text>
</comment>
<protein>
    <recommendedName>
        <fullName evidence="3">MBL fold metallo-hydrolase</fullName>
    </recommendedName>
</protein>
<dbReference type="InterPro" id="IPR052159">
    <property type="entry name" value="Competence_DNA_uptake"/>
</dbReference>
<dbReference type="Proteomes" id="UP000285013">
    <property type="component" value="Unassembled WGS sequence"/>
</dbReference>
<dbReference type="AlphaFoldDB" id="A0A415N770"/>
<dbReference type="SUPFAM" id="SSF56281">
    <property type="entry name" value="Metallo-hydrolase/oxidoreductase"/>
    <property type="match status" value="1"/>
</dbReference>
<accession>A0A415N770</accession>
<proteinExistence type="predicted"/>
<name>A0A415N770_9BACE</name>
<dbReference type="PANTHER" id="PTHR30619">
    <property type="entry name" value="DNA INTERNALIZATION/COMPETENCE PROTEIN COMEC/REC2"/>
    <property type="match status" value="1"/>
</dbReference>
<reference evidence="1 2" key="1">
    <citation type="submission" date="2018-08" db="EMBL/GenBank/DDBJ databases">
        <title>A genome reference for cultivated species of the human gut microbiota.</title>
        <authorList>
            <person name="Zou Y."/>
            <person name="Xue W."/>
            <person name="Luo G."/>
        </authorList>
    </citation>
    <scope>NUCLEOTIDE SEQUENCE [LARGE SCALE GENOMIC DNA]</scope>
    <source>
        <strain evidence="1 2">AF36-16BH</strain>
    </source>
</reference>
<evidence type="ECO:0000313" key="2">
    <source>
        <dbReference type="Proteomes" id="UP000285013"/>
    </source>
</evidence>